<feature type="chain" id="PRO_5045597988" evidence="5">
    <location>
        <begin position="22"/>
        <end position="522"/>
    </location>
</feature>
<reference evidence="7 8" key="1">
    <citation type="submission" date="2020-10" db="EMBL/GenBank/DDBJ databases">
        <title>Aquamicrobium zhengzhouensis sp. nov., a exopolysaccharide producing bacterium isolated from farmland soil.</title>
        <authorList>
            <person name="Wang X."/>
        </authorList>
    </citation>
    <scope>NUCLEOTIDE SEQUENCE [LARGE SCALE GENOMIC DNA]</scope>
    <source>
        <strain evidence="8">cd-1</strain>
    </source>
</reference>
<sequence length="522" mass="57259">MLKPACLATALALCLSAPVLAQDLTIAIKASVDAADPHQLYSPNRNVQLQVYEPLLYQDQYLKPQPWLATSWEAVEPKVWLIHLREGVKFANGQPFTADDVVFSIERGLTIEGARTYRSYLKDIESIEAVDPLTVRITTKVETSFLPENLTSIGMVSHIAAKDATADDFNGGSAAIGTGPYKWVSWTPGQDVRLERNDNWWGENLPEWEKVTYRFIPNDSARVAALLAGDVDVIDNIPGNFSGQIRERAQLVEAPSVFTVYLALDRARDVTPQVTDSAGKPLESNPFKDPKVVQALDLSINREGIAQRIMQGGAVPTNQYSPDGFSGYNVSISAPEYNPAKARELLAEAGYPDGFNMTLACYNDRFSGDAQTCQALASMFTSVGVRTTVDAMPASVFFRRGTGNENGSEFSAMMAGYATPTGSPMNFYVALIQTNDPKAGTGSNNRMKHSNPEIDQMIKEAGVAFDMDEREKLLQGIAAKAVEEHAMLNIMFLTSSWGLRSDLVMEEPRGDGFTMIRNIRSN</sequence>
<protein>
    <submittedName>
        <fullName evidence="7">ABC transporter substrate-binding protein</fullName>
    </submittedName>
</protein>
<dbReference type="CDD" id="cd08498">
    <property type="entry name" value="PBP2_NikA_DppA_OppA_like_2"/>
    <property type="match status" value="1"/>
</dbReference>
<dbReference type="InterPro" id="IPR039424">
    <property type="entry name" value="SBP_5"/>
</dbReference>
<dbReference type="Pfam" id="PF00496">
    <property type="entry name" value="SBP_bac_5"/>
    <property type="match status" value="1"/>
</dbReference>
<evidence type="ECO:0000256" key="1">
    <source>
        <dbReference type="ARBA" id="ARBA00004418"/>
    </source>
</evidence>
<evidence type="ECO:0000256" key="2">
    <source>
        <dbReference type="ARBA" id="ARBA00005695"/>
    </source>
</evidence>
<name>A0ABS0SHJ6_9HYPH</name>
<dbReference type="SUPFAM" id="SSF53850">
    <property type="entry name" value="Periplasmic binding protein-like II"/>
    <property type="match status" value="1"/>
</dbReference>
<keyword evidence="4 5" id="KW-0732">Signal</keyword>
<dbReference type="PANTHER" id="PTHR30290:SF9">
    <property type="entry name" value="OLIGOPEPTIDE-BINDING PROTEIN APPA"/>
    <property type="match status" value="1"/>
</dbReference>
<evidence type="ECO:0000256" key="3">
    <source>
        <dbReference type="ARBA" id="ARBA00022448"/>
    </source>
</evidence>
<dbReference type="PANTHER" id="PTHR30290">
    <property type="entry name" value="PERIPLASMIC BINDING COMPONENT OF ABC TRANSPORTER"/>
    <property type="match status" value="1"/>
</dbReference>
<keyword evidence="3" id="KW-0813">Transport</keyword>
<dbReference type="PIRSF" id="PIRSF002741">
    <property type="entry name" value="MppA"/>
    <property type="match status" value="1"/>
</dbReference>
<dbReference type="InterPro" id="IPR000914">
    <property type="entry name" value="SBP_5_dom"/>
</dbReference>
<gene>
    <name evidence="7" type="ORF">IOD40_19010</name>
</gene>
<dbReference type="Proteomes" id="UP000601789">
    <property type="component" value="Unassembled WGS sequence"/>
</dbReference>
<feature type="signal peptide" evidence="5">
    <location>
        <begin position="1"/>
        <end position="21"/>
    </location>
</feature>
<dbReference type="InterPro" id="IPR030678">
    <property type="entry name" value="Peptide/Ni-bd"/>
</dbReference>
<organism evidence="7 8">
    <name type="scientific">Aquamicrobium zhengzhouense</name>
    <dbReference type="NCBI Taxonomy" id="2781738"/>
    <lineage>
        <taxon>Bacteria</taxon>
        <taxon>Pseudomonadati</taxon>
        <taxon>Pseudomonadota</taxon>
        <taxon>Alphaproteobacteria</taxon>
        <taxon>Hyphomicrobiales</taxon>
        <taxon>Phyllobacteriaceae</taxon>
        <taxon>Aquamicrobium</taxon>
    </lineage>
</organism>
<comment type="caution">
    <text evidence="7">The sequence shown here is derived from an EMBL/GenBank/DDBJ whole genome shotgun (WGS) entry which is preliminary data.</text>
</comment>
<dbReference type="PROSITE" id="PS01040">
    <property type="entry name" value="SBP_BACTERIAL_5"/>
    <property type="match status" value="1"/>
</dbReference>
<evidence type="ECO:0000313" key="8">
    <source>
        <dbReference type="Proteomes" id="UP000601789"/>
    </source>
</evidence>
<feature type="domain" description="Solute-binding protein family 5" evidence="6">
    <location>
        <begin position="63"/>
        <end position="432"/>
    </location>
</feature>
<dbReference type="EMBL" id="JADGMQ010000022">
    <property type="protein sequence ID" value="MBI1622746.1"/>
    <property type="molecule type" value="Genomic_DNA"/>
</dbReference>
<evidence type="ECO:0000256" key="4">
    <source>
        <dbReference type="ARBA" id="ARBA00022729"/>
    </source>
</evidence>
<dbReference type="Gene3D" id="3.10.105.10">
    <property type="entry name" value="Dipeptide-binding Protein, Domain 3"/>
    <property type="match status" value="1"/>
</dbReference>
<dbReference type="Gene3D" id="3.40.190.10">
    <property type="entry name" value="Periplasmic binding protein-like II"/>
    <property type="match status" value="1"/>
</dbReference>
<proteinExistence type="inferred from homology"/>
<comment type="similarity">
    <text evidence="2">Belongs to the bacterial solute-binding protein 5 family.</text>
</comment>
<comment type="subcellular location">
    <subcellularLocation>
        <location evidence="1">Periplasm</location>
    </subcellularLocation>
</comment>
<evidence type="ECO:0000256" key="5">
    <source>
        <dbReference type="SAM" id="SignalP"/>
    </source>
</evidence>
<evidence type="ECO:0000313" key="7">
    <source>
        <dbReference type="EMBL" id="MBI1622746.1"/>
    </source>
</evidence>
<keyword evidence="8" id="KW-1185">Reference proteome</keyword>
<accession>A0ABS0SHJ6</accession>
<dbReference type="InterPro" id="IPR023765">
    <property type="entry name" value="SBP_5_CS"/>
</dbReference>
<dbReference type="RefSeq" id="WP_198478282.1">
    <property type="nucleotide sequence ID" value="NZ_JADGMQ010000022.1"/>
</dbReference>
<evidence type="ECO:0000259" key="6">
    <source>
        <dbReference type="Pfam" id="PF00496"/>
    </source>
</evidence>